<dbReference type="STRING" id="1123014.SAMN02745746_00837"/>
<dbReference type="Pfam" id="PF01037">
    <property type="entry name" value="AsnC_trans_reg"/>
    <property type="match status" value="1"/>
</dbReference>
<dbReference type="InterPro" id="IPR019888">
    <property type="entry name" value="Tscrpt_reg_AsnC-like"/>
</dbReference>
<sequence>MHDNELDTIDRKILNELSRDARTPVSTLALKVGLSRQATRQRIDRLEAHGVIAAYTIRQQRPRGSETLVPAVIQVYRKDRMRGSDVTRAIAAIPEVTYCAVLSGDIDLLLTVEARSHERINEIWSVISSLPGVENTKTHFVLSSVVDRLHP</sequence>
<evidence type="ECO:0000313" key="5">
    <source>
        <dbReference type="EMBL" id="SMF02840.1"/>
    </source>
</evidence>
<name>A0A1Y6BBL9_9NEIS</name>
<accession>A0A1Y6BBL9</accession>
<dbReference type="InterPro" id="IPR036390">
    <property type="entry name" value="WH_DNA-bd_sf"/>
</dbReference>
<keyword evidence="6" id="KW-1185">Reference proteome</keyword>
<dbReference type="InterPro" id="IPR011008">
    <property type="entry name" value="Dimeric_a/b-barrel"/>
</dbReference>
<evidence type="ECO:0000259" key="4">
    <source>
        <dbReference type="PROSITE" id="PS50956"/>
    </source>
</evidence>
<evidence type="ECO:0000256" key="1">
    <source>
        <dbReference type="ARBA" id="ARBA00023015"/>
    </source>
</evidence>
<dbReference type="Gene3D" id="1.10.10.10">
    <property type="entry name" value="Winged helix-like DNA-binding domain superfamily/Winged helix DNA-binding domain"/>
    <property type="match status" value="1"/>
</dbReference>
<evidence type="ECO:0000313" key="6">
    <source>
        <dbReference type="Proteomes" id="UP000192920"/>
    </source>
</evidence>
<dbReference type="AlphaFoldDB" id="A0A1Y6BBL9"/>
<gene>
    <name evidence="5" type="ORF">SAMN02745746_00837</name>
</gene>
<dbReference type="RefSeq" id="WP_085275175.1">
    <property type="nucleotide sequence ID" value="NZ_FXAG01000003.1"/>
</dbReference>
<dbReference type="GO" id="GO:0043200">
    <property type="term" value="P:response to amino acid"/>
    <property type="evidence" value="ECO:0007669"/>
    <property type="project" value="TreeGrafter"/>
</dbReference>
<dbReference type="Pfam" id="PF13404">
    <property type="entry name" value="HTH_AsnC-type"/>
    <property type="match status" value="1"/>
</dbReference>
<keyword evidence="3" id="KW-0804">Transcription</keyword>
<feature type="domain" description="HTH asnC-type" evidence="4">
    <location>
        <begin position="6"/>
        <end position="58"/>
    </location>
</feature>
<dbReference type="Proteomes" id="UP000192920">
    <property type="component" value="Unassembled WGS sequence"/>
</dbReference>
<protein>
    <submittedName>
        <fullName evidence="5">Transcriptional regulator, AsnC family</fullName>
    </submittedName>
</protein>
<dbReference type="PANTHER" id="PTHR30154:SF34">
    <property type="entry name" value="TRANSCRIPTIONAL REGULATOR AZLB"/>
    <property type="match status" value="1"/>
</dbReference>
<dbReference type="GO" id="GO:0005829">
    <property type="term" value="C:cytosol"/>
    <property type="evidence" value="ECO:0007669"/>
    <property type="project" value="TreeGrafter"/>
</dbReference>
<dbReference type="EMBL" id="FXAG01000003">
    <property type="protein sequence ID" value="SMF02840.1"/>
    <property type="molecule type" value="Genomic_DNA"/>
</dbReference>
<evidence type="ECO:0000256" key="3">
    <source>
        <dbReference type="ARBA" id="ARBA00023163"/>
    </source>
</evidence>
<dbReference type="InterPro" id="IPR019887">
    <property type="entry name" value="Tscrpt_reg_AsnC/Lrp_C"/>
</dbReference>
<dbReference type="PRINTS" id="PR00033">
    <property type="entry name" value="HTHASNC"/>
</dbReference>
<dbReference type="SUPFAM" id="SSF46785">
    <property type="entry name" value="Winged helix' DNA-binding domain"/>
    <property type="match status" value="1"/>
</dbReference>
<keyword evidence="2" id="KW-0238">DNA-binding</keyword>
<dbReference type="SMART" id="SM00344">
    <property type="entry name" value="HTH_ASNC"/>
    <property type="match status" value="1"/>
</dbReference>
<dbReference type="GO" id="GO:0043565">
    <property type="term" value="F:sequence-specific DNA binding"/>
    <property type="evidence" value="ECO:0007669"/>
    <property type="project" value="InterPro"/>
</dbReference>
<dbReference type="PROSITE" id="PS50956">
    <property type="entry name" value="HTH_ASNC_2"/>
    <property type="match status" value="1"/>
</dbReference>
<organism evidence="5 6">
    <name type="scientific">Pseudogulbenkiania subflava DSM 22618</name>
    <dbReference type="NCBI Taxonomy" id="1123014"/>
    <lineage>
        <taxon>Bacteria</taxon>
        <taxon>Pseudomonadati</taxon>
        <taxon>Pseudomonadota</taxon>
        <taxon>Betaproteobacteria</taxon>
        <taxon>Neisseriales</taxon>
        <taxon>Chromobacteriaceae</taxon>
        <taxon>Pseudogulbenkiania</taxon>
    </lineage>
</organism>
<evidence type="ECO:0000256" key="2">
    <source>
        <dbReference type="ARBA" id="ARBA00023125"/>
    </source>
</evidence>
<dbReference type="Gene3D" id="3.30.70.920">
    <property type="match status" value="1"/>
</dbReference>
<proteinExistence type="predicted"/>
<keyword evidence="1" id="KW-0805">Transcription regulation</keyword>
<dbReference type="InterPro" id="IPR036388">
    <property type="entry name" value="WH-like_DNA-bd_sf"/>
</dbReference>
<dbReference type="PANTHER" id="PTHR30154">
    <property type="entry name" value="LEUCINE-RESPONSIVE REGULATORY PROTEIN"/>
    <property type="match status" value="1"/>
</dbReference>
<reference evidence="6" key="1">
    <citation type="submission" date="2017-04" db="EMBL/GenBank/DDBJ databases">
        <authorList>
            <person name="Varghese N."/>
            <person name="Submissions S."/>
        </authorList>
    </citation>
    <scope>NUCLEOTIDE SEQUENCE [LARGE SCALE GENOMIC DNA]</scope>
    <source>
        <strain evidence="6">DSM 22618</strain>
    </source>
</reference>
<dbReference type="InterPro" id="IPR000485">
    <property type="entry name" value="AsnC-type_HTH_dom"/>
</dbReference>
<dbReference type="SUPFAM" id="SSF54909">
    <property type="entry name" value="Dimeric alpha+beta barrel"/>
    <property type="match status" value="1"/>
</dbReference>